<dbReference type="Proteomes" id="UP000684084">
    <property type="component" value="Unassembled WGS sequence"/>
</dbReference>
<reference evidence="2" key="1">
    <citation type="submission" date="2020-05" db="EMBL/GenBank/DDBJ databases">
        <authorList>
            <person name="Rincon C."/>
            <person name="Sanders R I."/>
            <person name="Robbins C."/>
            <person name="Chaturvedi A."/>
        </authorList>
    </citation>
    <scope>NUCLEOTIDE SEQUENCE</scope>
    <source>
        <strain evidence="2">CHB12</strain>
    </source>
</reference>
<organism evidence="2 3">
    <name type="scientific">Rhizophagus irregularis</name>
    <dbReference type="NCBI Taxonomy" id="588596"/>
    <lineage>
        <taxon>Eukaryota</taxon>
        <taxon>Fungi</taxon>
        <taxon>Fungi incertae sedis</taxon>
        <taxon>Mucoromycota</taxon>
        <taxon>Glomeromycotina</taxon>
        <taxon>Glomeromycetes</taxon>
        <taxon>Glomerales</taxon>
        <taxon>Glomeraceae</taxon>
        <taxon>Rhizophagus</taxon>
    </lineage>
</organism>
<evidence type="ECO:0000313" key="3">
    <source>
        <dbReference type="Proteomes" id="UP000684084"/>
    </source>
</evidence>
<sequence>MRRLTKPISRLSTSKSSLTKSNKQKQQRFQEETPDEGSNRQQKRIEKESNPNETIDKTNKLTSKSSPIKSILKSAKSTKPTQEESDDEVIEIEPPNIPKDN</sequence>
<accession>A0A915ZHQ2</accession>
<feature type="compositionally biased region" description="Low complexity" evidence="1">
    <location>
        <begin position="60"/>
        <end position="77"/>
    </location>
</feature>
<proteinExistence type="predicted"/>
<protein>
    <submittedName>
        <fullName evidence="2">Uncharacterized protein</fullName>
    </submittedName>
</protein>
<feature type="compositionally biased region" description="Basic and acidic residues" evidence="1">
    <location>
        <begin position="43"/>
        <end position="59"/>
    </location>
</feature>
<dbReference type="AlphaFoldDB" id="A0A915ZHQ2"/>
<gene>
    <name evidence="2" type="ORF">CHRIB12_LOCUS14637</name>
</gene>
<feature type="region of interest" description="Disordered" evidence="1">
    <location>
        <begin position="1"/>
        <end position="101"/>
    </location>
</feature>
<evidence type="ECO:0000313" key="2">
    <source>
        <dbReference type="EMBL" id="CAB5374834.1"/>
    </source>
</evidence>
<evidence type="ECO:0000256" key="1">
    <source>
        <dbReference type="SAM" id="MobiDB-lite"/>
    </source>
</evidence>
<feature type="compositionally biased region" description="Low complexity" evidence="1">
    <location>
        <begin position="11"/>
        <end position="21"/>
    </location>
</feature>
<dbReference type="EMBL" id="CAGKOT010000033">
    <property type="protein sequence ID" value="CAB5374834.1"/>
    <property type="molecule type" value="Genomic_DNA"/>
</dbReference>
<comment type="caution">
    <text evidence="2">The sequence shown here is derived from an EMBL/GenBank/DDBJ whole genome shotgun (WGS) entry which is preliminary data.</text>
</comment>
<name>A0A915ZHQ2_9GLOM</name>
<dbReference type="OrthoDB" id="10494611at2759"/>